<feature type="transmembrane region" description="Helical" evidence="1">
    <location>
        <begin position="222"/>
        <end position="247"/>
    </location>
</feature>
<protein>
    <recommendedName>
        <fullName evidence="4">PRA1 family protein</fullName>
    </recommendedName>
</protein>
<gene>
    <name evidence="2" type="ORF">R3P38DRAFT_481108</name>
</gene>
<evidence type="ECO:0008006" key="4">
    <source>
        <dbReference type="Google" id="ProtNLM"/>
    </source>
</evidence>
<evidence type="ECO:0000313" key="3">
    <source>
        <dbReference type="Proteomes" id="UP001362999"/>
    </source>
</evidence>
<feature type="transmembrane region" description="Helical" evidence="1">
    <location>
        <begin position="148"/>
        <end position="167"/>
    </location>
</feature>
<dbReference type="EMBL" id="JAWWNJ010000016">
    <property type="protein sequence ID" value="KAK7039523.1"/>
    <property type="molecule type" value="Genomic_DNA"/>
</dbReference>
<reference evidence="2 3" key="1">
    <citation type="journal article" date="2024" name="J Genomics">
        <title>Draft genome sequencing and assembly of Favolaschia claudopus CIRM-BRFM 2984 isolated from oak limbs.</title>
        <authorList>
            <person name="Navarro D."/>
            <person name="Drula E."/>
            <person name="Chaduli D."/>
            <person name="Cazenave R."/>
            <person name="Ahrendt S."/>
            <person name="Wang J."/>
            <person name="Lipzen A."/>
            <person name="Daum C."/>
            <person name="Barry K."/>
            <person name="Grigoriev I.V."/>
            <person name="Favel A."/>
            <person name="Rosso M.N."/>
            <person name="Martin F."/>
        </authorList>
    </citation>
    <scope>NUCLEOTIDE SEQUENCE [LARGE SCALE GENOMIC DNA]</scope>
    <source>
        <strain evidence="2 3">CIRM-BRFM 2984</strain>
    </source>
</reference>
<dbReference type="AlphaFoldDB" id="A0AAW0CK53"/>
<feature type="transmembrane region" description="Helical" evidence="1">
    <location>
        <begin position="197"/>
        <end position="216"/>
    </location>
</feature>
<keyword evidence="3" id="KW-1185">Reference proteome</keyword>
<keyword evidence="1" id="KW-0812">Transmembrane</keyword>
<keyword evidence="1" id="KW-0472">Membrane</keyword>
<evidence type="ECO:0000256" key="1">
    <source>
        <dbReference type="SAM" id="Phobius"/>
    </source>
</evidence>
<evidence type="ECO:0000313" key="2">
    <source>
        <dbReference type="EMBL" id="KAK7039523.1"/>
    </source>
</evidence>
<name>A0AAW0CK53_9AGAR</name>
<accession>A0AAW0CK53</accession>
<sequence>MTSRVSTFPYSKQECEAFVSLLKDSRERFMDGNIICTVARLWGLVCRNRLVTHYGQEHSRLSRDQAVLFDPETKHQWVSTIASRISFNTSNRYLTQLEDVFVDHLVYVKQWESMVTGCLQDWRVASHGAFLALMLHLFLFALTPSLSLAVASASLFVVSLLASTLLIHRFTPLQKFDAVQGMQYLEAIQSPTFKFQFVALMFALPHALNLWGSLALSANCIFMLATSLGAGFAVGIFAVALLGFLMFQWTTSPNFNASLDRIHGKLRAKFTKNQDAHDTSMV</sequence>
<keyword evidence="1" id="KW-1133">Transmembrane helix</keyword>
<organism evidence="2 3">
    <name type="scientific">Favolaschia claudopus</name>
    <dbReference type="NCBI Taxonomy" id="2862362"/>
    <lineage>
        <taxon>Eukaryota</taxon>
        <taxon>Fungi</taxon>
        <taxon>Dikarya</taxon>
        <taxon>Basidiomycota</taxon>
        <taxon>Agaricomycotina</taxon>
        <taxon>Agaricomycetes</taxon>
        <taxon>Agaricomycetidae</taxon>
        <taxon>Agaricales</taxon>
        <taxon>Marasmiineae</taxon>
        <taxon>Mycenaceae</taxon>
        <taxon>Favolaschia</taxon>
    </lineage>
</organism>
<feature type="transmembrane region" description="Helical" evidence="1">
    <location>
        <begin position="124"/>
        <end position="142"/>
    </location>
</feature>
<dbReference type="Proteomes" id="UP001362999">
    <property type="component" value="Unassembled WGS sequence"/>
</dbReference>
<comment type="caution">
    <text evidence="2">The sequence shown here is derived from an EMBL/GenBank/DDBJ whole genome shotgun (WGS) entry which is preliminary data.</text>
</comment>
<proteinExistence type="predicted"/>